<dbReference type="Proteomes" id="UP000681720">
    <property type="component" value="Unassembled WGS sequence"/>
</dbReference>
<organism evidence="2 5">
    <name type="scientific">Rotaria magnacalcarata</name>
    <dbReference type="NCBI Taxonomy" id="392030"/>
    <lineage>
        <taxon>Eukaryota</taxon>
        <taxon>Metazoa</taxon>
        <taxon>Spiralia</taxon>
        <taxon>Gnathifera</taxon>
        <taxon>Rotifera</taxon>
        <taxon>Eurotatoria</taxon>
        <taxon>Bdelloidea</taxon>
        <taxon>Philodinida</taxon>
        <taxon>Philodinidae</taxon>
        <taxon>Rotaria</taxon>
    </lineage>
</organism>
<evidence type="ECO:0000313" key="4">
    <source>
        <dbReference type="EMBL" id="CAF5140783.1"/>
    </source>
</evidence>
<protein>
    <submittedName>
        <fullName evidence="2">Uncharacterized protein</fullName>
    </submittedName>
</protein>
<dbReference type="EMBL" id="CAJOBJ010278279">
    <property type="protein sequence ID" value="CAF5140783.1"/>
    <property type="molecule type" value="Genomic_DNA"/>
</dbReference>
<sequence length="98" mass="11112">MNPNERDDHASTISNSSIYKSILTIIFVPEAAYGPINQCIGIGAVLRNRDHRIVFATESSWKGELSDFDFEEYMVDYSEQSATNEVIDVSQFWSTQVD</sequence>
<dbReference type="EMBL" id="CAJOBH010006071">
    <property type="protein sequence ID" value="CAF4044339.1"/>
    <property type="molecule type" value="Genomic_DNA"/>
</dbReference>
<name>A0A816BD34_9BILA</name>
<gene>
    <name evidence="3" type="ORF">BYL167_LOCUS16071</name>
    <name evidence="2" type="ORF">CJN711_LOCUS36233</name>
    <name evidence="4" type="ORF">GIL414_LOCUS64472</name>
    <name evidence="1" type="ORF">KQP761_LOCUS13486</name>
</gene>
<dbReference type="Proteomes" id="UP000663834">
    <property type="component" value="Unassembled WGS sequence"/>
</dbReference>
<reference evidence="2" key="1">
    <citation type="submission" date="2021-02" db="EMBL/GenBank/DDBJ databases">
        <authorList>
            <person name="Nowell W R."/>
        </authorList>
    </citation>
    <scope>NUCLEOTIDE SEQUENCE</scope>
</reference>
<proteinExistence type="predicted"/>
<dbReference type="EMBL" id="CAJNOV010017528">
    <property type="protein sequence ID" value="CAF1608729.1"/>
    <property type="molecule type" value="Genomic_DNA"/>
</dbReference>
<comment type="caution">
    <text evidence="2">The sequence shown here is derived from an EMBL/GenBank/DDBJ whole genome shotgun (WGS) entry which is preliminary data.</text>
</comment>
<evidence type="ECO:0000313" key="1">
    <source>
        <dbReference type="EMBL" id="CAF1479422.1"/>
    </source>
</evidence>
<dbReference type="AlphaFoldDB" id="A0A816BD34"/>
<dbReference type="EMBL" id="CAJNOW010006250">
    <property type="protein sequence ID" value="CAF1479422.1"/>
    <property type="molecule type" value="Genomic_DNA"/>
</dbReference>
<evidence type="ECO:0000313" key="3">
    <source>
        <dbReference type="EMBL" id="CAF4044339.1"/>
    </source>
</evidence>
<evidence type="ECO:0000313" key="5">
    <source>
        <dbReference type="Proteomes" id="UP000663855"/>
    </source>
</evidence>
<accession>A0A816BD34</accession>
<evidence type="ECO:0000313" key="2">
    <source>
        <dbReference type="EMBL" id="CAF1608729.1"/>
    </source>
</evidence>
<dbReference type="Proteomes" id="UP000663855">
    <property type="component" value="Unassembled WGS sequence"/>
</dbReference>
<dbReference type="Proteomes" id="UP000681967">
    <property type="component" value="Unassembled WGS sequence"/>
</dbReference>